<organism evidence="1 2">
    <name type="scientific">Microthlaspi erraticum</name>
    <dbReference type="NCBI Taxonomy" id="1685480"/>
    <lineage>
        <taxon>Eukaryota</taxon>
        <taxon>Viridiplantae</taxon>
        <taxon>Streptophyta</taxon>
        <taxon>Embryophyta</taxon>
        <taxon>Tracheophyta</taxon>
        <taxon>Spermatophyta</taxon>
        <taxon>Magnoliopsida</taxon>
        <taxon>eudicotyledons</taxon>
        <taxon>Gunneridae</taxon>
        <taxon>Pentapetalae</taxon>
        <taxon>rosids</taxon>
        <taxon>malvids</taxon>
        <taxon>Brassicales</taxon>
        <taxon>Brassicaceae</taxon>
        <taxon>Coluteocarpeae</taxon>
        <taxon>Microthlaspi</taxon>
    </lineage>
</organism>
<evidence type="ECO:0000313" key="1">
    <source>
        <dbReference type="EMBL" id="CAA7022340.1"/>
    </source>
</evidence>
<dbReference type="PANTHER" id="PTHR33116:SF78">
    <property type="entry name" value="OS12G0587133 PROTEIN"/>
    <property type="match status" value="1"/>
</dbReference>
<accession>A0A6D2IAJ7</accession>
<gene>
    <name evidence="1" type="ORF">MERR_LOCUS9575</name>
</gene>
<protein>
    <recommendedName>
        <fullName evidence="3">Reverse transcriptase zinc-binding domain-containing protein</fullName>
    </recommendedName>
</protein>
<comment type="caution">
    <text evidence="1">The sequence shown here is derived from an EMBL/GenBank/DDBJ whole genome shotgun (WGS) entry which is preliminary data.</text>
</comment>
<dbReference type="Proteomes" id="UP000467841">
    <property type="component" value="Unassembled WGS sequence"/>
</dbReference>
<dbReference type="OrthoDB" id="1744389at2759"/>
<sequence length="146" mass="16733">MHVLQKRINNDTFGEVLEKVSSRLAGWKGQMLSFAGRITLTRSVLSSIPVHTMSTIVVPQSTITRLDTISRSFVWGDTTKWRKQHLLPKGEGGLGIRRSQDMNKALIAKLSWRLLKDDTSLWAKVLRSKYKIKDIKDAAWWRRTGQ</sequence>
<proteinExistence type="predicted"/>
<evidence type="ECO:0000313" key="2">
    <source>
        <dbReference type="Proteomes" id="UP000467841"/>
    </source>
</evidence>
<name>A0A6D2IAJ7_9BRAS</name>
<evidence type="ECO:0008006" key="3">
    <source>
        <dbReference type="Google" id="ProtNLM"/>
    </source>
</evidence>
<reference evidence="1" key="1">
    <citation type="submission" date="2020-01" db="EMBL/GenBank/DDBJ databases">
        <authorList>
            <person name="Mishra B."/>
        </authorList>
    </citation>
    <scope>NUCLEOTIDE SEQUENCE [LARGE SCALE GENOMIC DNA]</scope>
</reference>
<dbReference type="PANTHER" id="PTHR33116">
    <property type="entry name" value="REVERSE TRANSCRIPTASE ZINC-BINDING DOMAIN-CONTAINING PROTEIN-RELATED-RELATED"/>
    <property type="match status" value="1"/>
</dbReference>
<keyword evidence="2" id="KW-1185">Reference proteome</keyword>
<dbReference type="AlphaFoldDB" id="A0A6D2IAJ7"/>
<dbReference type="EMBL" id="CACVBM020000677">
    <property type="protein sequence ID" value="CAA7022340.1"/>
    <property type="molecule type" value="Genomic_DNA"/>
</dbReference>